<dbReference type="Pfam" id="PF25469">
    <property type="entry name" value="WHD_NWD1"/>
    <property type="match status" value="1"/>
</dbReference>
<evidence type="ECO:0000313" key="7">
    <source>
        <dbReference type="EMBL" id="CAF2258364.1"/>
    </source>
</evidence>
<feature type="domain" description="DUF4062" evidence="4">
    <location>
        <begin position="35"/>
        <end position="122"/>
    </location>
</feature>
<dbReference type="InterPro" id="IPR007111">
    <property type="entry name" value="NACHT_NTPase"/>
</dbReference>
<feature type="domain" description="NACHT" evidence="3">
    <location>
        <begin position="391"/>
        <end position="561"/>
    </location>
</feature>
<evidence type="ECO:0000313" key="8">
    <source>
        <dbReference type="Proteomes" id="UP000663834"/>
    </source>
</evidence>
<dbReference type="PANTHER" id="PTHR19871">
    <property type="entry name" value="BETA TRANSDUCIN-RELATED PROTEIN"/>
    <property type="match status" value="1"/>
</dbReference>
<dbReference type="Proteomes" id="UP000663834">
    <property type="component" value="Unassembled WGS sequence"/>
</dbReference>
<dbReference type="OrthoDB" id="2325716at2759"/>
<accession>A0A815J7U8</accession>
<name>A0A815J7U8_9BILA</name>
<dbReference type="Proteomes" id="UP000663824">
    <property type="component" value="Unassembled WGS sequence"/>
</dbReference>
<dbReference type="PANTHER" id="PTHR19871:SF14">
    <property type="entry name" value="DUF4062 DOMAIN-CONTAINING PROTEIN"/>
    <property type="match status" value="1"/>
</dbReference>
<reference evidence="6" key="1">
    <citation type="submission" date="2021-02" db="EMBL/GenBank/DDBJ databases">
        <authorList>
            <person name="Nowell W R."/>
        </authorList>
    </citation>
    <scope>NUCLEOTIDE SEQUENCE</scope>
</reference>
<evidence type="ECO:0000256" key="1">
    <source>
        <dbReference type="ARBA" id="ARBA00022574"/>
    </source>
</evidence>
<evidence type="ECO:0000259" key="5">
    <source>
        <dbReference type="Pfam" id="PF25469"/>
    </source>
</evidence>
<proteinExistence type="predicted"/>
<dbReference type="Pfam" id="PF13271">
    <property type="entry name" value="DUF4062"/>
    <property type="match status" value="1"/>
</dbReference>
<keyword evidence="2" id="KW-0677">Repeat</keyword>
<organism evidence="6 8">
    <name type="scientific">Rotaria magnacalcarata</name>
    <dbReference type="NCBI Taxonomy" id="392030"/>
    <lineage>
        <taxon>Eukaryota</taxon>
        <taxon>Metazoa</taxon>
        <taxon>Spiralia</taxon>
        <taxon>Gnathifera</taxon>
        <taxon>Rotifera</taxon>
        <taxon>Eurotatoria</taxon>
        <taxon>Bdelloidea</taxon>
        <taxon>Philodinida</taxon>
        <taxon>Philodinidae</taxon>
        <taxon>Rotaria</taxon>
    </lineage>
</organism>
<evidence type="ECO:0008006" key="9">
    <source>
        <dbReference type="Google" id="ProtNLM"/>
    </source>
</evidence>
<sequence>MPEPQYTQEQENELLQHIFFGKLDNLPNLASKIVRIFTSSTFTDTSMERNSLMQHTYPKLKEYCREKHGLEFQVVDMRWGVRDEATDDHKTTELCMQEIDNCQRVSVGPNFVVFLGQKYGYRPLPTKIEEDEFLKITSVSSSEDDKLLNQWYKLDLNNFPSLYCLQPVSSIFTNFTNRAHPRLMEEDQSQWWETMGKLNRAVRVAAAELLQQGRFTAQDNHRYNWSVTEQEVVRGILNAKDVQEHTLAFFRHIENINVSLLRHSMKFIDIAAKQVDTEAQRMLSDLRDVRVPATLPESAILRYTVQWSDDDGLNKNVHAEYLQDFIETFYRRIVELIDQGVRAQHALAANRVYTEILQQLHAVNNFSQDFQGRIDILERVRNYVQGSSNQPLVLWGEGGCGKSSMLAKIAADSSSWFPPKQYNPIRLIRFLGTTPDSSSIGPLLRSVCQQLCFLYQVPDNTIPVELSQLINYFKRLLEKTPADKPLCIFFDSLDQLSSADGAHSMSWLPPTLPNYVKIIVSTLPGIFNILSTLRNIIESRENFVQIKPLGEELAKTVLVARLSRQHRKITDTQWELVHERLAECNLPLYVKLVFDEIKLWKSYAQPQEKDLATTVSTSINKLLGRIENQHGHILVEHALSYITASKSGLSEAELEDLISLDETVLNDVYQYHLPPIRRIPPLLWTRIRNDLPNYLVEREADGVSVVCWYHRQFAE</sequence>
<feature type="non-terminal residue" evidence="6">
    <location>
        <position position="1"/>
    </location>
</feature>
<dbReference type="InterPro" id="IPR027417">
    <property type="entry name" value="P-loop_NTPase"/>
</dbReference>
<keyword evidence="1" id="KW-0853">WD repeat</keyword>
<dbReference type="SUPFAM" id="SSF52540">
    <property type="entry name" value="P-loop containing nucleoside triphosphate hydrolases"/>
    <property type="match status" value="1"/>
</dbReference>
<evidence type="ECO:0000256" key="2">
    <source>
        <dbReference type="ARBA" id="ARBA00022737"/>
    </source>
</evidence>
<dbReference type="EMBL" id="CAJNOW010003202">
    <property type="protein sequence ID" value="CAF1373145.1"/>
    <property type="molecule type" value="Genomic_DNA"/>
</dbReference>
<evidence type="ECO:0000259" key="3">
    <source>
        <dbReference type="Pfam" id="PF05729"/>
    </source>
</evidence>
<gene>
    <name evidence="6" type="ORF">KQP761_LOCUS8322</name>
    <name evidence="7" type="ORF">MBJ925_LOCUS38380</name>
</gene>
<dbReference type="Gene3D" id="3.40.50.300">
    <property type="entry name" value="P-loop containing nucleotide triphosphate hydrolases"/>
    <property type="match status" value="1"/>
</dbReference>
<feature type="domain" description="NWD1/2-like winged helix-turn-helix" evidence="5">
    <location>
        <begin position="613"/>
        <end position="712"/>
    </location>
</feature>
<dbReference type="InterPro" id="IPR025139">
    <property type="entry name" value="DUF4062"/>
</dbReference>
<dbReference type="InterPro" id="IPR052752">
    <property type="entry name" value="NACHT-WD_repeat"/>
</dbReference>
<comment type="caution">
    <text evidence="6">The sequence shown here is derived from an EMBL/GenBank/DDBJ whole genome shotgun (WGS) entry which is preliminary data.</text>
</comment>
<dbReference type="EMBL" id="CAJNRE010021446">
    <property type="protein sequence ID" value="CAF2258364.1"/>
    <property type="molecule type" value="Genomic_DNA"/>
</dbReference>
<evidence type="ECO:0000313" key="6">
    <source>
        <dbReference type="EMBL" id="CAF1373145.1"/>
    </source>
</evidence>
<protein>
    <recommendedName>
        <fullName evidence="9">NACHT domain-containing protein</fullName>
    </recommendedName>
</protein>
<dbReference type="AlphaFoldDB" id="A0A815J7U8"/>
<dbReference type="Pfam" id="PF05729">
    <property type="entry name" value="NACHT"/>
    <property type="match status" value="1"/>
</dbReference>
<evidence type="ECO:0000259" key="4">
    <source>
        <dbReference type="Pfam" id="PF13271"/>
    </source>
</evidence>
<dbReference type="InterPro" id="IPR057588">
    <property type="entry name" value="NWD1/2-like_WH"/>
</dbReference>